<sequence>MSPTIEFAIEHGDITLFDADVVALKYALKFHGADREVAFALDQVGIALEELCPTVGDYSYVETHGGIRARHALFVGVPSLSQFGYREIREFVVRVLNILSDVAPTTKHLAMTIHGPGYGLDEVEALLVQFEGYLQVIHGGGFALDLEYITIVDKNHDRVQRLRIALEKNLSNVGYASRVESRWAYRLTTPQRSIHAGRDSTLYATDIEMAGVESELKPHVFVAMPFKKDMEDVFYYGIQGPAHAIGFLCERVDQETFTGDILDRVKKRIETAAVVIAELSSANPNVYLEVGYAWGKGRPVILLVRSVKELCFDVRGQRCLTYELIKDLEKSLTKELNELKSKQLI</sequence>
<dbReference type="EMBL" id="MT630702">
    <property type="protein sequence ID" value="QNO42027.1"/>
    <property type="molecule type" value="Genomic_DNA"/>
</dbReference>
<evidence type="ECO:0000313" key="2">
    <source>
        <dbReference type="EMBL" id="QNO42027.1"/>
    </source>
</evidence>
<dbReference type="EMBL" id="MT630648">
    <property type="protein sequence ID" value="QNO41504.1"/>
    <property type="molecule type" value="Genomic_DNA"/>
</dbReference>
<name>A0A7G9YJN6_9EURY</name>
<accession>A0A7G9YJN6</accession>
<gene>
    <name evidence="1" type="ORF">APENILPF_00004</name>
    <name evidence="5" type="ORF">BHCKGNAA_00004</name>
    <name evidence="4" type="ORF">FGEDGLLI_00007</name>
    <name evidence="2" type="ORF">GKLMMCAD_00004</name>
    <name evidence="3" type="ORF">LNAFDGMD_00037</name>
</gene>
<dbReference type="EMBL" id="MT631315">
    <property type="protein sequence ID" value="QNO48220.1"/>
    <property type="molecule type" value="Genomic_DNA"/>
</dbReference>
<dbReference type="AlphaFoldDB" id="A0A7G9YJN6"/>
<evidence type="ECO:0000313" key="5">
    <source>
        <dbReference type="EMBL" id="QNO48220.1"/>
    </source>
</evidence>
<dbReference type="SUPFAM" id="SSF52309">
    <property type="entry name" value="N-(deoxy)ribosyltransferase-like"/>
    <property type="match status" value="1"/>
</dbReference>
<protein>
    <submittedName>
        <fullName evidence="5">Uncharacterized protein</fullName>
    </submittedName>
</protein>
<organism evidence="5">
    <name type="scientific">Candidatus Methanogaster sp. ANME-2c ERB4</name>
    <dbReference type="NCBI Taxonomy" id="2759911"/>
    <lineage>
        <taxon>Archaea</taxon>
        <taxon>Methanobacteriati</taxon>
        <taxon>Methanobacteriota</taxon>
        <taxon>Stenosarchaea group</taxon>
        <taxon>Methanomicrobia</taxon>
        <taxon>Methanosarcinales</taxon>
        <taxon>ANME-2 cluster</taxon>
        <taxon>Candidatus Methanogasteraceae</taxon>
        <taxon>Candidatus Methanogaster</taxon>
    </lineage>
</organism>
<evidence type="ECO:0000313" key="4">
    <source>
        <dbReference type="EMBL" id="QNO43378.1"/>
    </source>
</evidence>
<dbReference type="Gene3D" id="3.40.50.450">
    <property type="match status" value="1"/>
</dbReference>
<evidence type="ECO:0000313" key="1">
    <source>
        <dbReference type="EMBL" id="QNO41504.1"/>
    </source>
</evidence>
<dbReference type="EMBL" id="MT630754">
    <property type="protein sequence ID" value="QNO42675.1"/>
    <property type="molecule type" value="Genomic_DNA"/>
</dbReference>
<proteinExistence type="predicted"/>
<reference evidence="5" key="1">
    <citation type="submission" date="2020-06" db="EMBL/GenBank/DDBJ databases">
        <title>Unique genomic features of the anaerobic methanotrophic archaea.</title>
        <authorList>
            <person name="Chadwick G.L."/>
            <person name="Skennerton C.T."/>
            <person name="Laso-Perez R."/>
            <person name="Leu A.O."/>
            <person name="Speth D.R."/>
            <person name="Yu H."/>
            <person name="Morgan-Lang C."/>
            <person name="Hatzenpichler R."/>
            <person name="Goudeau D."/>
            <person name="Malmstrom R."/>
            <person name="Brazelton W.J."/>
            <person name="Woyke T."/>
            <person name="Hallam S.J."/>
            <person name="Tyson G.W."/>
            <person name="Wegener G."/>
            <person name="Boetius A."/>
            <person name="Orphan V."/>
        </authorList>
    </citation>
    <scope>NUCLEOTIDE SEQUENCE</scope>
</reference>
<evidence type="ECO:0000313" key="3">
    <source>
        <dbReference type="EMBL" id="QNO42675.1"/>
    </source>
</evidence>
<dbReference type="EMBL" id="MT630816">
    <property type="protein sequence ID" value="QNO43378.1"/>
    <property type="molecule type" value="Genomic_DNA"/>
</dbReference>